<comment type="subcellular location">
    <subcellularLocation>
        <location evidence="1">Cell membrane</location>
    </subcellularLocation>
</comment>
<feature type="signal peptide" evidence="8">
    <location>
        <begin position="1"/>
        <end position="26"/>
    </location>
</feature>
<proteinExistence type="predicted"/>
<keyword evidence="9" id="KW-0282">Flagellum</keyword>
<feature type="compositionally biased region" description="Basic and acidic residues" evidence="6">
    <location>
        <begin position="237"/>
        <end position="247"/>
    </location>
</feature>
<evidence type="ECO:0000256" key="8">
    <source>
        <dbReference type="SAM" id="SignalP"/>
    </source>
</evidence>
<dbReference type="RefSeq" id="WP_146370347.1">
    <property type="nucleotide sequence ID" value="NZ_SJPP01000001.1"/>
</dbReference>
<feature type="compositionally biased region" description="Polar residues" evidence="6">
    <location>
        <begin position="220"/>
        <end position="236"/>
    </location>
</feature>
<evidence type="ECO:0000256" key="3">
    <source>
        <dbReference type="ARBA" id="ARBA00022692"/>
    </source>
</evidence>
<dbReference type="InterPro" id="IPR022781">
    <property type="entry name" value="Flagellar_biosynth_FliO"/>
</dbReference>
<dbReference type="GO" id="GO:0016020">
    <property type="term" value="C:membrane"/>
    <property type="evidence" value="ECO:0007669"/>
    <property type="project" value="InterPro"/>
</dbReference>
<keyword evidence="3 7" id="KW-0812">Transmembrane</keyword>
<feature type="chain" id="PRO_5022681161" evidence="8">
    <location>
        <begin position="27"/>
        <end position="268"/>
    </location>
</feature>
<keyword evidence="10" id="KW-1185">Reference proteome</keyword>
<keyword evidence="2" id="KW-1003">Cell membrane</keyword>
<gene>
    <name evidence="9" type="ORF">CA54_17670</name>
</gene>
<dbReference type="OrthoDB" id="212262at2"/>
<feature type="compositionally biased region" description="Low complexity" evidence="6">
    <location>
        <begin position="61"/>
        <end position="72"/>
    </location>
</feature>
<dbReference type="AlphaFoldDB" id="A0A5C6BND1"/>
<dbReference type="Proteomes" id="UP000320735">
    <property type="component" value="Unassembled WGS sequence"/>
</dbReference>
<evidence type="ECO:0000256" key="7">
    <source>
        <dbReference type="SAM" id="Phobius"/>
    </source>
</evidence>
<dbReference type="PROSITE" id="PS51257">
    <property type="entry name" value="PROKAR_LIPOPROTEIN"/>
    <property type="match status" value="1"/>
</dbReference>
<evidence type="ECO:0000256" key="2">
    <source>
        <dbReference type="ARBA" id="ARBA00022475"/>
    </source>
</evidence>
<keyword evidence="8" id="KW-0732">Signal</keyword>
<evidence type="ECO:0000256" key="5">
    <source>
        <dbReference type="ARBA" id="ARBA00023136"/>
    </source>
</evidence>
<evidence type="ECO:0000313" key="10">
    <source>
        <dbReference type="Proteomes" id="UP000320735"/>
    </source>
</evidence>
<evidence type="ECO:0000256" key="4">
    <source>
        <dbReference type="ARBA" id="ARBA00022989"/>
    </source>
</evidence>
<dbReference type="EMBL" id="SJPP01000001">
    <property type="protein sequence ID" value="TWU12941.1"/>
    <property type="molecule type" value="Genomic_DNA"/>
</dbReference>
<accession>A0A5C6BND1</accession>
<evidence type="ECO:0000256" key="6">
    <source>
        <dbReference type="SAM" id="MobiDB-lite"/>
    </source>
</evidence>
<dbReference type="GO" id="GO:0044781">
    <property type="term" value="P:bacterial-type flagellum organization"/>
    <property type="evidence" value="ECO:0007669"/>
    <property type="project" value="InterPro"/>
</dbReference>
<keyword evidence="5 7" id="KW-0472">Membrane</keyword>
<comment type="caution">
    <text evidence="9">The sequence shown here is derived from an EMBL/GenBank/DDBJ whole genome shotgun (WGS) entry which is preliminary data.</text>
</comment>
<reference evidence="9 10" key="1">
    <citation type="submission" date="2019-02" db="EMBL/GenBank/DDBJ databases">
        <title>Deep-cultivation of Planctomycetes and their phenomic and genomic characterization uncovers novel biology.</title>
        <authorList>
            <person name="Wiegand S."/>
            <person name="Jogler M."/>
            <person name="Boedeker C."/>
            <person name="Pinto D."/>
            <person name="Vollmers J."/>
            <person name="Rivas-Marin E."/>
            <person name="Kohn T."/>
            <person name="Peeters S.H."/>
            <person name="Heuer A."/>
            <person name="Rast P."/>
            <person name="Oberbeckmann S."/>
            <person name="Bunk B."/>
            <person name="Jeske O."/>
            <person name="Meyerdierks A."/>
            <person name="Storesund J.E."/>
            <person name="Kallscheuer N."/>
            <person name="Luecker S."/>
            <person name="Lage O.M."/>
            <person name="Pohl T."/>
            <person name="Merkel B.J."/>
            <person name="Hornburger P."/>
            <person name="Mueller R.-W."/>
            <person name="Bruemmer F."/>
            <person name="Labrenz M."/>
            <person name="Spormann A.M."/>
            <person name="Op Den Camp H."/>
            <person name="Overmann J."/>
            <person name="Amann R."/>
            <person name="Jetten M.S.M."/>
            <person name="Mascher T."/>
            <person name="Medema M.H."/>
            <person name="Devos D.P."/>
            <person name="Kaster A.-K."/>
            <person name="Ovreas L."/>
            <person name="Rohde M."/>
            <person name="Galperin M.Y."/>
            <person name="Jogler C."/>
        </authorList>
    </citation>
    <scope>NUCLEOTIDE SEQUENCE [LARGE SCALE GENOMIC DNA]</scope>
    <source>
        <strain evidence="9 10">CA54</strain>
    </source>
</reference>
<feature type="transmembrane region" description="Helical" evidence="7">
    <location>
        <begin position="83"/>
        <end position="104"/>
    </location>
</feature>
<sequence length="268" mass="28461" precursor="true">MTRNQLFAFVGLCVWAGCALPAASLAAPPGTTIGHSNPPAVNGEAQAQGFQNPLDKKFPQASSAKKSSASPSETQRKKKSGSLVQSVLGLAFVLCLILIVAAWAKRYLPQANTALPSEAVQILGQRAVGQRQMIQLIRCGSRILVLGATPNGLTTLSEITDPVEVDYLAGLCRQDHPHSVTSAFSRLFQNYREMSDETAAPANPMGALSSKMRRTDPATDASQSPPHQSMTETSAETPERSLKERLGRLGPSGDSSRFSPPGAEGSYE</sequence>
<protein>
    <submittedName>
        <fullName evidence="9">Flagellar biosynthesis protein, FliO</fullName>
    </submittedName>
</protein>
<name>A0A5C6BND1_9PLAN</name>
<keyword evidence="9" id="KW-0969">Cilium</keyword>
<keyword evidence="4 7" id="KW-1133">Transmembrane helix</keyword>
<organism evidence="9 10">
    <name type="scientific">Symmachiella macrocystis</name>
    <dbReference type="NCBI Taxonomy" id="2527985"/>
    <lineage>
        <taxon>Bacteria</taxon>
        <taxon>Pseudomonadati</taxon>
        <taxon>Planctomycetota</taxon>
        <taxon>Planctomycetia</taxon>
        <taxon>Planctomycetales</taxon>
        <taxon>Planctomycetaceae</taxon>
        <taxon>Symmachiella</taxon>
    </lineage>
</organism>
<keyword evidence="9" id="KW-0966">Cell projection</keyword>
<dbReference type="Pfam" id="PF04347">
    <property type="entry name" value="FliO"/>
    <property type="match status" value="1"/>
</dbReference>
<feature type="region of interest" description="Disordered" evidence="6">
    <location>
        <begin position="57"/>
        <end position="78"/>
    </location>
</feature>
<evidence type="ECO:0000256" key="1">
    <source>
        <dbReference type="ARBA" id="ARBA00004236"/>
    </source>
</evidence>
<evidence type="ECO:0000313" key="9">
    <source>
        <dbReference type="EMBL" id="TWU12941.1"/>
    </source>
</evidence>
<feature type="region of interest" description="Disordered" evidence="6">
    <location>
        <begin position="196"/>
        <end position="268"/>
    </location>
</feature>